<evidence type="ECO:0000256" key="3">
    <source>
        <dbReference type="SAM" id="MobiDB-lite"/>
    </source>
</evidence>
<dbReference type="SUPFAM" id="SSF48366">
    <property type="entry name" value="Ras GEF"/>
    <property type="match status" value="1"/>
</dbReference>
<dbReference type="GO" id="GO:0005085">
    <property type="term" value="F:guanyl-nucleotide exchange factor activity"/>
    <property type="evidence" value="ECO:0007669"/>
    <property type="project" value="UniProtKB-KW"/>
</dbReference>
<evidence type="ECO:0008006" key="8">
    <source>
        <dbReference type="Google" id="ProtNLM"/>
    </source>
</evidence>
<accession>A0AA38MLW1</accession>
<dbReference type="GO" id="GO:0005886">
    <property type="term" value="C:plasma membrane"/>
    <property type="evidence" value="ECO:0007669"/>
    <property type="project" value="TreeGrafter"/>
</dbReference>
<dbReference type="Gene3D" id="1.10.840.10">
    <property type="entry name" value="Ras guanine-nucleotide exchange factors catalytic domain"/>
    <property type="match status" value="1"/>
</dbReference>
<feature type="domain" description="Ras-GEF" evidence="4">
    <location>
        <begin position="495"/>
        <end position="741"/>
    </location>
</feature>
<dbReference type="InterPro" id="IPR000651">
    <property type="entry name" value="Ras-like_Gua-exchang_fac_N"/>
</dbReference>
<dbReference type="PANTHER" id="PTHR23113:SF356">
    <property type="entry name" value="FI05912P-RELATED"/>
    <property type="match status" value="1"/>
</dbReference>
<dbReference type="InterPro" id="IPR023578">
    <property type="entry name" value="Ras_GEF_dom_sf"/>
</dbReference>
<proteinExistence type="predicted"/>
<feature type="compositionally biased region" description="Basic and acidic residues" evidence="3">
    <location>
        <begin position="171"/>
        <end position="183"/>
    </location>
</feature>
<dbReference type="InterPro" id="IPR036964">
    <property type="entry name" value="RASGEF_cat_dom_sf"/>
</dbReference>
<organism evidence="6 7">
    <name type="scientific">Zophobas morio</name>
    <dbReference type="NCBI Taxonomy" id="2755281"/>
    <lineage>
        <taxon>Eukaryota</taxon>
        <taxon>Metazoa</taxon>
        <taxon>Ecdysozoa</taxon>
        <taxon>Arthropoda</taxon>
        <taxon>Hexapoda</taxon>
        <taxon>Insecta</taxon>
        <taxon>Pterygota</taxon>
        <taxon>Neoptera</taxon>
        <taxon>Endopterygota</taxon>
        <taxon>Coleoptera</taxon>
        <taxon>Polyphaga</taxon>
        <taxon>Cucujiformia</taxon>
        <taxon>Tenebrionidae</taxon>
        <taxon>Zophobas</taxon>
    </lineage>
</organism>
<gene>
    <name evidence="6" type="ORF">Zmor_007094</name>
</gene>
<evidence type="ECO:0000313" key="6">
    <source>
        <dbReference type="EMBL" id="KAJ3662765.1"/>
    </source>
</evidence>
<keyword evidence="7" id="KW-1185">Reference proteome</keyword>
<dbReference type="CDD" id="cd00155">
    <property type="entry name" value="RasGEF"/>
    <property type="match status" value="1"/>
</dbReference>
<dbReference type="SMART" id="SM00147">
    <property type="entry name" value="RasGEF"/>
    <property type="match status" value="1"/>
</dbReference>
<sequence>MTCSYKATTHLQIPFYVSVQLAMDDPEVQETVESILGKGAKVVDCEKKSSIKEEEVLYINGMPVTLEGRDGLAIKQALITGQVPPCDLLNTLLIKTGILKAPVKLDTSLSVKSTTVTKEEVTVSRDGKVVDERSRETKEQNFYTSAITELYEPVKIIPTAELVNGKYSSRKFNENGKHRENGKYPDNNGYETGSEGKFESSSSASSYESDGSGYKQQTCLSKDSGHLSNSTSTNKVDFTPSSADSFSSLDETDFLSDQFRKCSPFNGSNGYRKDFTPTIFGTVASDLTPKDCSNRRSLPQTPQTKSFSAVYNGEAIQDTAGDTALQQDNALVYRDGNLLSGSLEALIQHMVPTDIYYPDRAYLFAFLLSSRLFIKPHDLLARVRSLCETQQGLGSATGGCSHPGQARFAEHLVQLLAEWTETFPYDFRDERVMQHVRTITQQCCTINPTFRTNVSSLLHNLLQRLTALEQYEKTLDPSSQPQDENCTDISEICPVPAFLAQQLTHVELERLSFIGPEEFVQAFAKENPHLETSFKDMKKTHNLEQYVQWFNRLSYFVATQVCKYQKKKQRVRVVEYWIETGRECFNIGNFNSLMAIIAGLNMSPISRLKKTWNKIHSGKFAILEHQMDPSSNFSSYRSTLKAAMWRSHGAKDQRQRIVIPFFSLLVKDLYFLNQGCSNKLPNGHINFEKFWQLAKQVTEFMAWKQVTCPFEKDPKVISILQHGPILNENALALASFECEPPENNQEKERCKTLKADSNAM</sequence>
<evidence type="ECO:0000259" key="4">
    <source>
        <dbReference type="PROSITE" id="PS50009"/>
    </source>
</evidence>
<dbReference type="Pfam" id="PF00618">
    <property type="entry name" value="RasGEF_N"/>
    <property type="match status" value="1"/>
</dbReference>
<reference evidence="6" key="1">
    <citation type="journal article" date="2023" name="G3 (Bethesda)">
        <title>Whole genome assemblies of Zophobas morio and Tenebrio molitor.</title>
        <authorList>
            <person name="Kaur S."/>
            <person name="Stinson S.A."/>
            <person name="diCenzo G.C."/>
        </authorList>
    </citation>
    <scope>NUCLEOTIDE SEQUENCE</scope>
    <source>
        <strain evidence="6">QUZm001</strain>
    </source>
</reference>
<dbReference type="PROSITE" id="PS50009">
    <property type="entry name" value="RASGEF_CAT"/>
    <property type="match status" value="1"/>
</dbReference>
<dbReference type="Proteomes" id="UP001168821">
    <property type="component" value="Unassembled WGS sequence"/>
</dbReference>
<feature type="compositionally biased region" description="Low complexity" evidence="3">
    <location>
        <begin position="191"/>
        <end position="213"/>
    </location>
</feature>
<dbReference type="PROSITE" id="PS50212">
    <property type="entry name" value="RASGEF_NTER"/>
    <property type="match status" value="1"/>
</dbReference>
<protein>
    <recommendedName>
        <fullName evidence="8">Ras-GEF domain-containing family member 1B</fullName>
    </recommendedName>
</protein>
<dbReference type="InterPro" id="IPR001895">
    <property type="entry name" value="RASGEF_cat_dom"/>
</dbReference>
<feature type="domain" description="N-terminal Ras-GEF" evidence="5">
    <location>
        <begin position="334"/>
        <end position="466"/>
    </location>
</feature>
<feature type="compositionally biased region" description="Polar residues" evidence="3">
    <location>
        <begin position="214"/>
        <end position="245"/>
    </location>
</feature>
<evidence type="ECO:0000259" key="5">
    <source>
        <dbReference type="PROSITE" id="PS50212"/>
    </source>
</evidence>
<keyword evidence="1 2" id="KW-0344">Guanine-nucleotide releasing factor</keyword>
<dbReference type="Gene3D" id="1.20.870.10">
    <property type="entry name" value="Son of sevenless (SoS) protein Chain: S domain 1"/>
    <property type="match status" value="1"/>
</dbReference>
<comment type="caution">
    <text evidence="6">The sequence shown here is derived from an EMBL/GenBank/DDBJ whole genome shotgun (WGS) entry which is preliminary data.</text>
</comment>
<evidence type="ECO:0000256" key="1">
    <source>
        <dbReference type="ARBA" id="ARBA00022658"/>
    </source>
</evidence>
<dbReference type="InterPro" id="IPR019804">
    <property type="entry name" value="Ras_G-nucl-exch_fac_CS"/>
</dbReference>
<dbReference type="PROSITE" id="PS00720">
    <property type="entry name" value="RASGEF"/>
    <property type="match status" value="1"/>
</dbReference>
<dbReference type="AlphaFoldDB" id="A0AA38MLW1"/>
<evidence type="ECO:0000313" key="7">
    <source>
        <dbReference type="Proteomes" id="UP001168821"/>
    </source>
</evidence>
<dbReference type="Pfam" id="PF00617">
    <property type="entry name" value="RasGEF"/>
    <property type="match status" value="1"/>
</dbReference>
<dbReference type="CDD" id="cd06224">
    <property type="entry name" value="REM"/>
    <property type="match status" value="1"/>
</dbReference>
<name>A0AA38MLW1_9CUCU</name>
<dbReference type="EMBL" id="JALNTZ010000002">
    <property type="protein sequence ID" value="KAJ3662765.1"/>
    <property type="molecule type" value="Genomic_DNA"/>
</dbReference>
<evidence type="ECO:0000256" key="2">
    <source>
        <dbReference type="PROSITE-ProRule" id="PRU00168"/>
    </source>
</evidence>
<dbReference type="GO" id="GO:0007265">
    <property type="term" value="P:Ras protein signal transduction"/>
    <property type="evidence" value="ECO:0007669"/>
    <property type="project" value="TreeGrafter"/>
</dbReference>
<feature type="region of interest" description="Disordered" evidence="3">
    <location>
        <begin position="170"/>
        <end position="245"/>
    </location>
</feature>
<dbReference type="PANTHER" id="PTHR23113">
    <property type="entry name" value="GUANINE NUCLEOTIDE EXCHANGE FACTOR"/>
    <property type="match status" value="1"/>
</dbReference>
<dbReference type="InterPro" id="IPR008937">
    <property type="entry name" value="Ras-like_GEF"/>
</dbReference>